<dbReference type="PANTHER" id="PTHR21716">
    <property type="entry name" value="TRANSMEMBRANE PROTEIN"/>
    <property type="match status" value="1"/>
</dbReference>
<evidence type="ECO:0000256" key="2">
    <source>
        <dbReference type="ARBA" id="ARBA00009773"/>
    </source>
</evidence>
<dbReference type="RefSeq" id="WP_152157703.1">
    <property type="nucleotide sequence ID" value="NZ_WEHX01000008.1"/>
</dbReference>
<reference evidence="9 10" key="1">
    <citation type="submission" date="2019-10" db="EMBL/GenBank/DDBJ databases">
        <title>Genome diversity of Sutterella seckii.</title>
        <authorList>
            <person name="Chaplin A.V."/>
            <person name="Sokolova S.R."/>
            <person name="Mosin K.A."/>
            <person name="Ivanova E.L."/>
            <person name="Kochetkova T.O."/>
            <person name="Goltsov A.Y."/>
            <person name="Trofimov D.Y."/>
            <person name="Efimov B.A."/>
        </authorList>
    </citation>
    <scope>NUCLEOTIDE SEQUENCE [LARGE SCALE GENOMIC DNA]</scope>
    <source>
        <strain evidence="9 10">ASD393</strain>
    </source>
</reference>
<keyword evidence="7 8" id="KW-0472">Membrane</keyword>
<feature type="transmembrane region" description="Helical" evidence="8">
    <location>
        <begin position="240"/>
        <end position="261"/>
    </location>
</feature>
<evidence type="ECO:0000313" key="9">
    <source>
        <dbReference type="EMBL" id="KAB7662439.1"/>
    </source>
</evidence>
<comment type="similarity">
    <text evidence="2">Belongs to the autoinducer-2 exporter (AI-2E) (TC 2.A.86) family.</text>
</comment>
<evidence type="ECO:0000256" key="4">
    <source>
        <dbReference type="ARBA" id="ARBA00022475"/>
    </source>
</evidence>
<keyword evidence="6 8" id="KW-1133">Transmembrane helix</keyword>
<feature type="transmembrane region" description="Helical" evidence="8">
    <location>
        <begin position="335"/>
        <end position="368"/>
    </location>
</feature>
<dbReference type="Proteomes" id="UP000430564">
    <property type="component" value="Unassembled WGS sequence"/>
</dbReference>
<feature type="transmembrane region" description="Helical" evidence="8">
    <location>
        <begin position="91"/>
        <end position="117"/>
    </location>
</feature>
<comment type="subcellular location">
    <subcellularLocation>
        <location evidence="1">Cell membrane</location>
        <topology evidence="1">Multi-pass membrane protein</topology>
    </subcellularLocation>
</comment>
<keyword evidence="4" id="KW-1003">Cell membrane</keyword>
<evidence type="ECO:0000256" key="1">
    <source>
        <dbReference type="ARBA" id="ARBA00004651"/>
    </source>
</evidence>
<accession>A0A6I1EU62</accession>
<dbReference type="EMBL" id="WEHX01000008">
    <property type="protein sequence ID" value="KAB7662439.1"/>
    <property type="molecule type" value="Genomic_DNA"/>
</dbReference>
<dbReference type="PANTHER" id="PTHR21716:SF67">
    <property type="entry name" value="TRANSPORT PROTEIN YDIK-RELATED"/>
    <property type="match status" value="1"/>
</dbReference>
<feature type="transmembrane region" description="Helical" evidence="8">
    <location>
        <begin position="64"/>
        <end position="79"/>
    </location>
</feature>
<evidence type="ECO:0000313" key="10">
    <source>
        <dbReference type="Proteomes" id="UP000430564"/>
    </source>
</evidence>
<evidence type="ECO:0000256" key="8">
    <source>
        <dbReference type="SAM" id="Phobius"/>
    </source>
</evidence>
<protein>
    <submittedName>
        <fullName evidence="9">AI-2E family transporter</fullName>
    </submittedName>
</protein>
<feature type="transmembrane region" description="Helical" evidence="8">
    <location>
        <begin position="178"/>
        <end position="204"/>
    </location>
</feature>
<dbReference type="OrthoDB" id="5298283at2"/>
<dbReference type="AlphaFoldDB" id="A0A6I1EU62"/>
<feature type="transmembrane region" description="Helical" evidence="8">
    <location>
        <begin position="295"/>
        <end position="315"/>
    </location>
</feature>
<dbReference type="InterPro" id="IPR002549">
    <property type="entry name" value="AI-2E-like"/>
</dbReference>
<feature type="transmembrane region" description="Helical" evidence="8">
    <location>
        <begin position="40"/>
        <end position="58"/>
    </location>
</feature>
<proteinExistence type="inferred from homology"/>
<gene>
    <name evidence="9" type="ORF">GBM95_02875</name>
</gene>
<organism evidence="9 10">
    <name type="scientific">Sutterella seckii</name>
    <dbReference type="NCBI Taxonomy" id="1944635"/>
    <lineage>
        <taxon>Bacteria</taxon>
        <taxon>Pseudomonadati</taxon>
        <taxon>Pseudomonadota</taxon>
        <taxon>Betaproteobacteria</taxon>
        <taxon>Burkholderiales</taxon>
        <taxon>Sutterellaceae</taxon>
        <taxon>Sutterella</taxon>
    </lineage>
</organism>
<evidence type="ECO:0000256" key="3">
    <source>
        <dbReference type="ARBA" id="ARBA00022448"/>
    </source>
</evidence>
<comment type="caution">
    <text evidence="9">The sequence shown here is derived from an EMBL/GenBank/DDBJ whole genome shotgun (WGS) entry which is preliminary data.</text>
</comment>
<evidence type="ECO:0000256" key="5">
    <source>
        <dbReference type="ARBA" id="ARBA00022692"/>
    </source>
</evidence>
<sequence>MKEQTTETHKPAASPLTGARKRLSRIASGRGIGFGERIDLIVRIALMAVVAIGCFMVLQPFLTAILLAAVIAVVTWPLFRRLRASLRQSSGAAATLMVLLIVVGFLIPMSFLLVALAQQIPSWVTKTAAWLKDPTPVLQAVADIPYAGSWLHEQLALAIDPATFGHTVQRILDPLSSWIVNAAVNVGNGLVQLALVTFIVFFFYRDGAWFADRISELVERVSGGIAREITGILVNTTRSVVFGIVGTAIGQGLVAGIGFWIADVPGLLVLSFAVCVLSVIPIGPPLIWGPAAIWLYTQGELGMAVFLVLWGTLAVSSVDNFIKPILISRGTSMPIALIFLGVFGGVLAFGFLGLILGPLLLAIGLALFTAWLKRPVIRLAEAAVSRTDKEAQTAVGTTEASDTKIQ</sequence>
<keyword evidence="3" id="KW-0813">Transport</keyword>
<feature type="transmembrane region" description="Helical" evidence="8">
    <location>
        <begin position="267"/>
        <end position="288"/>
    </location>
</feature>
<dbReference type="Pfam" id="PF01594">
    <property type="entry name" value="AI-2E_transport"/>
    <property type="match status" value="1"/>
</dbReference>
<evidence type="ECO:0000256" key="7">
    <source>
        <dbReference type="ARBA" id="ARBA00023136"/>
    </source>
</evidence>
<evidence type="ECO:0000256" key="6">
    <source>
        <dbReference type="ARBA" id="ARBA00022989"/>
    </source>
</evidence>
<keyword evidence="5 8" id="KW-0812">Transmembrane</keyword>
<dbReference type="GO" id="GO:0005886">
    <property type="term" value="C:plasma membrane"/>
    <property type="evidence" value="ECO:0007669"/>
    <property type="project" value="UniProtKB-SubCell"/>
</dbReference>
<name>A0A6I1EU62_9BURK</name>